<evidence type="ECO:0000256" key="10">
    <source>
        <dbReference type="RuleBase" id="RU363056"/>
    </source>
</evidence>
<dbReference type="Proteomes" id="UP000518288">
    <property type="component" value="Unassembled WGS sequence"/>
</dbReference>
<evidence type="ECO:0000313" key="12">
    <source>
        <dbReference type="EMBL" id="NYG33677.1"/>
    </source>
</evidence>
<evidence type="ECO:0000256" key="7">
    <source>
        <dbReference type="ARBA" id="ARBA00022989"/>
    </source>
</evidence>
<dbReference type="Pfam" id="PF00528">
    <property type="entry name" value="BPD_transp_1"/>
    <property type="match status" value="1"/>
</dbReference>
<evidence type="ECO:0000313" key="13">
    <source>
        <dbReference type="Proteomes" id="UP000518288"/>
    </source>
</evidence>
<keyword evidence="4 9" id="KW-0813">Transport</keyword>
<comment type="subunit">
    <text evidence="2 10">The complex is composed of two ATP-binding proteins (UgpC), two transmembrane proteins (UgpA and UgpE) and a solute-binding protein (UgpB).</text>
</comment>
<dbReference type="PROSITE" id="PS50928">
    <property type="entry name" value="ABC_TM1"/>
    <property type="match status" value="1"/>
</dbReference>
<evidence type="ECO:0000256" key="2">
    <source>
        <dbReference type="ARBA" id="ARBA00011557"/>
    </source>
</evidence>
<comment type="similarity">
    <text evidence="9">Belongs to the binding-protein-dependent transport system permease family.</text>
</comment>
<dbReference type="Gene3D" id="1.10.3720.10">
    <property type="entry name" value="MetI-like"/>
    <property type="match status" value="1"/>
</dbReference>
<proteinExistence type="inferred from homology"/>
<comment type="caution">
    <text evidence="12">The sequence shown here is derived from an EMBL/GenBank/DDBJ whole genome shotgun (WGS) entry which is preliminary data.</text>
</comment>
<protein>
    <recommendedName>
        <fullName evidence="3 10">sn-glycerol-3-phosphate transport system permease protein UgpE</fullName>
    </recommendedName>
</protein>
<comment type="caution">
    <text evidence="10">Lacks conserved residue(s) required for the propagation of feature annotation.</text>
</comment>
<evidence type="ECO:0000256" key="5">
    <source>
        <dbReference type="ARBA" id="ARBA00022475"/>
    </source>
</evidence>
<feature type="transmembrane region" description="Helical" evidence="9">
    <location>
        <begin position="187"/>
        <end position="209"/>
    </location>
</feature>
<evidence type="ECO:0000256" key="6">
    <source>
        <dbReference type="ARBA" id="ARBA00022692"/>
    </source>
</evidence>
<dbReference type="SUPFAM" id="SSF161098">
    <property type="entry name" value="MetI-like"/>
    <property type="match status" value="1"/>
</dbReference>
<evidence type="ECO:0000256" key="9">
    <source>
        <dbReference type="RuleBase" id="RU363032"/>
    </source>
</evidence>
<keyword evidence="12" id="KW-0762">Sugar transport</keyword>
<feature type="transmembrane region" description="Helical" evidence="9">
    <location>
        <begin position="112"/>
        <end position="133"/>
    </location>
</feature>
<keyword evidence="7 9" id="KW-1133">Transmembrane helix</keyword>
<dbReference type="AlphaFoldDB" id="A0A7Y9R2A9"/>
<dbReference type="CDD" id="cd06261">
    <property type="entry name" value="TM_PBP2"/>
    <property type="match status" value="1"/>
</dbReference>
<name>A0A7Y9R2A9_9BURK</name>
<feature type="domain" description="ABC transmembrane type-1" evidence="11">
    <location>
        <begin position="77"/>
        <end position="266"/>
    </location>
</feature>
<evidence type="ECO:0000256" key="1">
    <source>
        <dbReference type="ARBA" id="ARBA00004651"/>
    </source>
</evidence>
<feature type="transmembrane region" description="Helical" evidence="9">
    <location>
        <begin position="244"/>
        <end position="266"/>
    </location>
</feature>
<dbReference type="PANTHER" id="PTHR43744:SF8">
    <property type="entry name" value="SN-GLYCEROL-3-PHOSPHATE TRANSPORT SYSTEM PERMEASE PROTEIN UGPE"/>
    <property type="match status" value="1"/>
</dbReference>
<dbReference type="InterPro" id="IPR000515">
    <property type="entry name" value="MetI-like"/>
</dbReference>
<gene>
    <name evidence="10" type="primary">ugpE</name>
    <name evidence="12" type="ORF">BDD16_002663</name>
</gene>
<feature type="transmembrane region" description="Helical" evidence="9">
    <location>
        <begin position="76"/>
        <end position="100"/>
    </location>
</feature>
<feature type="transmembrane region" description="Helical" evidence="9">
    <location>
        <begin position="145"/>
        <end position="166"/>
    </location>
</feature>
<sequence>MSTRVERLFLMIIALALLAFVLAPLMLMVATSLKADEQQILLDFGNWRAFWVDPSQISLENFRQVLNDTTSPVPRYLMNSALIVVCIVVFGVFVNSLAAYALARISFPGRNWIVMAVISLIIIPMEALAVPMLLMMNQVGWVDTYQAQIVPFIAHPFSIFLFYQFFAKIPKDYDEAAFLDGASHLKIYWQIIMPLSLPAIATVAILQSLEYWNAFLWPLMVTRGAEVRPVALALAQFFGTPPPIWGDVMAFSVLMSAPVLGVYLLFQRWFIQSAMGSGVKG</sequence>
<keyword evidence="13" id="KW-1185">Reference proteome</keyword>
<evidence type="ECO:0000256" key="8">
    <source>
        <dbReference type="ARBA" id="ARBA00023136"/>
    </source>
</evidence>
<dbReference type="InterPro" id="IPR035906">
    <property type="entry name" value="MetI-like_sf"/>
</dbReference>
<evidence type="ECO:0000259" key="11">
    <source>
        <dbReference type="PROSITE" id="PS50928"/>
    </source>
</evidence>
<keyword evidence="6 9" id="KW-0812">Transmembrane</keyword>
<evidence type="ECO:0000256" key="4">
    <source>
        <dbReference type="ARBA" id="ARBA00022448"/>
    </source>
</evidence>
<dbReference type="GO" id="GO:0005886">
    <property type="term" value="C:plasma membrane"/>
    <property type="evidence" value="ECO:0007669"/>
    <property type="project" value="UniProtKB-SubCell"/>
</dbReference>
<comment type="subcellular location">
    <subcellularLocation>
        <location evidence="10">Cell inner membrane</location>
        <topology evidence="10">Multi-pass membrane protein</topology>
    </subcellularLocation>
    <subcellularLocation>
        <location evidence="1 9">Cell membrane</location>
        <topology evidence="1 9">Multi-pass membrane protein</topology>
    </subcellularLocation>
</comment>
<keyword evidence="10" id="KW-0997">Cell inner membrane</keyword>
<dbReference type="GO" id="GO:0055085">
    <property type="term" value="P:transmembrane transport"/>
    <property type="evidence" value="ECO:0007669"/>
    <property type="project" value="InterPro"/>
</dbReference>
<organism evidence="12 13">
    <name type="scientific">Sphaerotilus montanus</name>
    <dbReference type="NCBI Taxonomy" id="522889"/>
    <lineage>
        <taxon>Bacteria</taxon>
        <taxon>Pseudomonadati</taxon>
        <taxon>Pseudomonadota</taxon>
        <taxon>Betaproteobacteria</taxon>
        <taxon>Burkholderiales</taxon>
        <taxon>Sphaerotilaceae</taxon>
        <taxon>Sphaerotilus</taxon>
    </lineage>
</organism>
<dbReference type="EMBL" id="JACCFH010000001">
    <property type="protein sequence ID" value="NYG33677.1"/>
    <property type="molecule type" value="Genomic_DNA"/>
</dbReference>
<dbReference type="PANTHER" id="PTHR43744">
    <property type="entry name" value="ABC TRANSPORTER PERMEASE PROTEIN MG189-RELATED-RELATED"/>
    <property type="match status" value="1"/>
</dbReference>
<reference evidence="12 13" key="1">
    <citation type="submission" date="2020-07" db="EMBL/GenBank/DDBJ databases">
        <title>Genomic Encyclopedia of Archaeal and Bacterial Type Strains, Phase II (KMG-II): from individual species to whole genera.</title>
        <authorList>
            <person name="Goeker M."/>
        </authorList>
    </citation>
    <scope>NUCLEOTIDE SEQUENCE [LARGE SCALE GENOMIC DNA]</scope>
    <source>
        <strain evidence="12 13">DSM 21226</strain>
    </source>
</reference>
<keyword evidence="5 10" id="KW-1003">Cell membrane</keyword>
<comment type="function">
    <text evidence="10">Part of the ABC transporter complex UgpBAEC involved in sn-glycerol-3-phosphate (G3P) import. Probably responsible for the translocation of the substrate across the membrane.</text>
</comment>
<keyword evidence="8 9" id="KW-0472">Membrane</keyword>
<evidence type="ECO:0000256" key="3">
    <source>
        <dbReference type="ARBA" id="ARBA00020515"/>
    </source>
</evidence>
<accession>A0A7Y9R2A9</accession>
<dbReference type="RefSeq" id="WP_179634415.1">
    <property type="nucleotide sequence ID" value="NZ_CAXYYM010000007.1"/>
</dbReference>